<dbReference type="InterPro" id="IPR025996">
    <property type="entry name" value="MT1864/Rv1816-like_C"/>
</dbReference>
<feature type="DNA-binding region" description="H-T-H motif" evidence="4">
    <location>
        <begin position="41"/>
        <end position="60"/>
    </location>
</feature>
<dbReference type="Pfam" id="PF13305">
    <property type="entry name" value="TetR_C_33"/>
    <property type="match status" value="1"/>
</dbReference>
<dbReference type="InterPro" id="IPR009057">
    <property type="entry name" value="Homeodomain-like_sf"/>
</dbReference>
<dbReference type="PANTHER" id="PTHR30055">
    <property type="entry name" value="HTH-TYPE TRANSCRIPTIONAL REGULATOR RUTR"/>
    <property type="match status" value="1"/>
</dbReference>
<dbReference type="Pfam" id="PF00440">
    <property type="entry name" value="TetR_N"/>
    <property type="match status" value="1"/>
</dbReference>
<evidence type="ECO:0000256" key="3">
    <source>
        <dbReference type="ARBA" id="ARBA00023163"/>
    </source>
</evidence>
<dbReference type="PROSITE" id="PS50977">
    <property type="entry name" value="HTH_TETR_2"/>
    <property type="match status" value="1"/>
</dbReference>
<keyword evidence="3" id="KW-0804">Transcription</keyword>
<dbReference type="EMBL" id="BOQL01000073">
    <property type="protein sequence ID" value="GIM78320.1"/>
    <property type="molecule type" value="Genomic_DNA"/>
</dbReference>
<accession>A0A919STZ6</accession>
<evidence type="ECO:0000313" key="7">
    <source>
        <dbReference type="Proteomes" id="UP000681340"/>
    </source>
</evidence>
<dbReference type="Proteomes" id="UP000681340">
    <property type="component" value="Unassembled WGS sequence"/>
</dbReference>
<gene>
    <name evidence="6" type="ORF">Aau02nite_80250</name>
</gene>
<dbReference type="Gene3D" id="1.10.357.10">
    <property type="entry name" value="Tetracycline Repressor, domain 2"/>
    <property type="match status" value="1"/>
</dbReference>
<keyword evidence="2 4" id="KW-0238">DNA-binding</keyword>
<evidence type="ECO:0000256" key="1">
    <source>
        <dbReference type="ARBA" id="ARBA00023015"/>
    </source>
</evidence>
<reference evidence="6" key="1">
    <citation type="submission" date="2021-03" db="EMBL/GenBank/DDBJ databases">
        <title>Whole genome shotgun sequence of Actinoplanes auranticolor NBRC 12245.</title>
        <authorList>
            <person name="Komaki H."/>
            <person name="Tamura T."/>
        </authorList>
    </citation>
    <scope>NUCLEOTIDE SEQUENCE</scope>
    <source>
        <strain evidence="6">NBRC 12245</strain>
    </source>
</reference>
<evidence type="ECO:0000259" key="5">
    <source>
        <dbReference type="PROSITE" id="PS50977"/>
    </source>
</evidence>
<comment type="caution">
    <text evidence="6">The sequence shown here is derived from an EMBL/GenBank/DDBJ whole genome shotgun (WGS) entry which is preliminary data.</text>
</comment>
<evidence type="ECO:0000256" key="2">
    <source>
        <dbReference type="ARBA" id="ARBA00023125"/>
    </source>
</evidence>
<name>A0A919STZ6_9ACTN</name>
<dbReference type="SUPFAM" id="SSF48498">
    <property type="entry name" value="Tetracyclin repressor-like, C-terminal domain"/>
    <property type="match status" value="1"/>
</dbReference>
<dbReference type="SUPFAM" id="SSF46689">
    <property type="entry name" value="Homeodomain-like"/>
    <property type="match status" value="1"/>
</dbReference>
<evidence type="ECO:0000256" key="4">
    <source>
        <dbReference type="PROSITE-ProRule" id="PRU00335"/>
    </source>
</evidence>
<dbReference type="GO" id="GO:0003700">
    <property type="term" value="F:DNA-binding transcription factor activity"/>
    <property type="evidence" value="ECO:0007669"/>
    <property type="project" value="TreeGrafter"/>
</dbReference>
<sequence length="212" mass="22305">MDNDVTPTFAEMRRRGQDELRRFLLDTAGRLLAEEGPAALTMRRVAAEVGCSTTVLYTLFGGKDGLAAGLYREGFARFQRRFQDLPPSPDPIARIRALSAAYRAGALAEPHYYRVMFLGAIPGFSPGPDDQAVGNATFQYLIDAAAAGMAAGAYRPGDPAAVAQVLWAAAHGVISLEVAGVFGPEGADQRYADATGAATAWFISSDGSDGAG</sequence>
<organism evidence="6 7">
    <name type="scientific">Actinoplanes auranticolor</name>
    <dbReference type="NCBI Taxonomy" id="47988"/>
    <lineage>
        <taxon>Bacteria</taxon>
        <taxon>Bacillati</taxon>
        <taxon>Actinomycetota</taxon>
        <taxon>Actinomycetes</taxon>
        <taxon>Micromonosporales</taxon>
        <taxon>Micromonosporaceae</taxon>
        <taxon>Actinoplanes</taxon>
    </lineage>
</organism>
<dbReference type="InterPro" id="IPR050109">
    <property type="entry name" value="HTH-type_TetR-like_transc_reg"/>
</dbReference>
<evidence type="ECO:0000313" key="6">
    <source>
        <dbReference type="EMBL" id="GIM78320.1"/>
    </source>
</evidence>
<keyword evidence="1" id="KW-0805">Transcription regulation</keyword>
<dbReference type="InterPro" id="IPR036271">
    <property type="entry name" value="Tet_transcr_reg_TetR-rel_C_sf"/>
</dbReference>
<dbReference type="GO" id="GO:0000976">
    <property type="term" value="F:transcription cis-regulatory region binding"/>
    <property type="evidence" value="ECO:0007669"/>
    <property type="project" value="TreeGrafter"/>
</dbReference>
<protein>
    <submittedName>
        <fullName evidence="6">TetR family transcriptional regulator</fullName>
    </submittedName>
</protein>
<feature type="domain" description="HTH tetR-type" evidence="5">
    <location>
        <begin position="18"/>
        <end position="78"/>
    </location>
</feature>
<proteinExistence type="predicted"/>
<dbReference type="PANTHER" id="PTHR30055:SF209">
    <property type="entry name" value="POSSIBLE TRANSCRIPTIONAL REGULATORY PROTEIN (PROBABLY TETR-FAMILY)"/>
    <property type="match status" value="1"/>
</dbReference>
<keyword evidence="7" id="KW-1185">Reference proteome</keyword>
<dbReference type="InterPro" id="IPR001647">
    <property type="entry name" value="HTH_TetR"/>
</dbReference>
<dbReference type="RefSeq" id="WP_212993837.1">
    <property type="nucleotide sequence ID" value="NZ_BAABEA010000026.1"/>
</dbReference>
<dbReference type="AlphaFoldDB" id="A0A919STZ6"/>